<dbReference type="SUPFAM" id="SSF51735">
    <property type="entry name" value="NAD(P)-binding Rossmann-fold domains"/>
    <property type="match status" value="1"/>
</dbReference>
<proteinExistence type="predicted"/>
<name>A0AAE7BDC2_9BACT</name>
<dbReference type="InterPro" id="IPR027051">
    <property type="entry name" value="XdhC_Rossmann_dom"/>
</dbReference>
<organism evidence="3 4">
    <name type="scientific">Arcobacter defluvii</name>
    <dbReference type="NCBI Taxonomy" id="873191"/>
    <lineage>
        <taxon>Bacteria</taxon>
        <taxon>Pseudomonadati</taxon>
        <taxon>Campylobacterota</taxon>
        <taxon>Epsilonproteobacteria</taxon>
        <taxon>Campylobacterales</taxon>
        <taxon>Arcobacteraceae</taxon>
        <taxon>Arcobacter</taxon>
    </lineage>
</organism>
<dbReference type="Pfam" id="PF13478">
    <property type="entry name" value="XdhC_C"/>
    <property type="match status" value="1"/>
</dbReference>
<protein>
    <submittedName>
        <fullName evidence="3">Xanthine dehydrogenase maturation factor</fullName>
        <ecNumber evidence="3">1.17.1.4</ecNumber>
    </submittedName>
</protein>
<dbReference type="PANTHER" id="PTHR30388">
    <property type="entry name" value="ALDEHYDE OXIDOREDUCTASE MOLYBDENUM COFACTOR ASSEMBLY PROTEIN"/>
    <property type="match status" value="1"/>
</dbReference>
<gene>
    <name evidence="3" type="primary">xdeC</name>
    <name evidence="3" type="ORF">ADFLV_0982</name>
</gene>
<keyword evidence="3" id="KW-0560">Oxidoreductase</keyword>
<evidence type="ECO:0000259" key="1">
    <source>
        <dbReference type="Pfam" id="PF02625"/>
    </source>
</evidence>
<dbReference type="Proteomes" id="UP000503313">
    <property type="component" value="Chromosome"/>
</dbReference>
<dbReference type="RefSeq" id="WP_129012020.1">
    <property type="nucleotide sequence ID" value="NZ_CP053835.1"/>
</dbReference>
<dbReference type="InterPro" id="IPR003777">
    <property type="entry name" value="XdhC_CoxI"/>
</dbReference>
<dbReference type="InterPro" id="IPR014308">
    <property type="entry name" value="Xanthine_DH_XdhC"/>
</dbReference>
<dbReference type="Gene3D" id="3.40.50.720">
    <property type="entry name" value="NAD(P)-binding Rossmann-like Domain"/>
    <property type="match status" value="1"/>
</dbReference>
<keyword evidence="4" id="KW-1185">Reference proteome</keyword>
<dbReference type="NCBIfam" id="TIGR02964">
    <property type="entry name" value="xanthine_xdhC"/>
    <property type="match status" value="1"/>
</dbReference>
<dbReference type="AlphaFoldDB" id="A0AAE7BDC2"/>
<dbReference type="InterPro" id="IPR052698">
    <property type="entry name" value="MoCofactor_Util/Proc"/>
</dbReference>
<dbReference type="KEGG" id="adz:ADFLV_0982"/>
<dbReference type="EC" id="1.17.1.4" evidence="3"/>
<dbReference type="PANTHER" id="PTHR30388:SF6">
    <property type="entry name" value="XANTHINE DEHYDROGENASE SUBUNIT A-RELATED"/>
    <property type="match status" value="1"/>
</dbReference>
<sequence>MNFLFDEFLSASQRLMESRKSFVIVTLVDKKNSVPQDIGSKMIVCEGVIYFGTIGGGALEKSCIEEAINILNDDSTKSLLKQINLNRDLGMTCGGSATVFFEKIAINNSWKIAVFGAGHVSQALCRILVNLDCNITCIDTRKEWLDKLPNTNKLNKIFVENYTDYIKELSYDSFIVITTSGHKFDYPILKEVLQIGTFPYIGVIGSKIKRARFDFDLKKENIKENFFCPIGENFGTNNPNEIAISITAQLLKCRDTYDYNIYR</sequence>
<feature type="domain" description="XdhC Rossmann" evidence="2">
    <location>
        <begin position="113"/>
        <end position="250"/>
    </location>
</feature>
<accession>A0AAE7BDC2</accession>
<feature type="domain" description="XdhC- CoxI" evidence="1">
    <location>
        <begin position="17"/>
        <end position="77"/>
    </location>
</feature>
<evidence type="ECO:0000259" key="2">
    <source>
        <dbReference type="Pfam" id="PF13478"/>
    </source>
</evidence>
<evidence type="ECO:0000313" key="4">
    <source>
        <dbReference type="Proteomes" id="UP000503313"/>
    </source>
</evidence>
<dbReference type="InterPro" id="IPR036291">
    <property type="entry name" value="NAD(P)-bd_dom_sf"/>
</dbReference>
<evidence type="ECO:0000313" key="3">
    <source>
        <dbReference type="EMBL" id="QKF77023.1"/>
    </source>
</evidence>
<dbReference type="Pfam" id="PF02625">
    <property type="entry name" value="XdhC_CoxI"/>
    <property type="match status" value="1"/>
</dbReference>
<dbReference type="EMBL" id="CP053835">
    <property type="protein sequence ID" value="QKF77023.1"/>
    <property type="molecule type" value="Genomic_DNA"/>
</dbReference>
<reference evidence="3 4" key="1">
    <citation type="submission" date="2020-05" db="EMBL/GenBank/DDBJ databases">
        <title>Complete genome sequencing of Campylobacter and Arcobacter type strains.</title>
        <authorList>
            <person name="Miller W.G."/>
            <person name="Yee E."/>
        </authorList>
    </citation>
    <scope>NUCLEOTIDE SEQUENCE [LARGE SCALE GENOMIC DNA]</scope>
    <source>
        <strain evidence="3 4">LMG 25694</strain>
    </source>
</reference>
<dbReference type="GO" id="GO:0004854">
    <property type="term" value="F:xanthine dehydrogenase activity"/>
    <property type="evidence" value="ECO:0007669"/>
    <property type="project" value="UniProtKB-EC"/>
</dbReference>